<dbReference type="Gene3D" id="3.20.20.60">
    <property type="entry name" value="Phosphoenolpyruvate-binding domains"/>
    <property type="match status" value="1"/>
</dbReference>
<dbReference type="InterPro" id="IPR015813">
    <property type="entry name" value="Pyrv/PenolPyrv_kinase-like_dom"/>
</dbReference>
<keyword evidence="5" id="KW-1185">Reference proteome</keyword>
<name>A0ABU7K046_9ACTN</name>
<dbReference type="InterPro" id="IPR054255">
    <property type="entry name" value="DUF6986"/>
</dbReference>
<dbReference type="RefSeq" id="WP_330089468.1">
    <property type="nucleotide sequence ID" value="NZ_JAUZMY010000001.1"/>
</dbReference>
<evidence type="ECO:0000256" key="3">
    <source>
        <dbReference type="ARBA" id="ARBA00022842"/>
    </source>
</evidence>
<dbReference type="Pfam" id="PF22484">
    <property type="entry name" value="DUF6986"/>
    <property type="match status" value="1"/>
</dbReference>
<gene>
    <name evidence="4" type="ORF">Q8791_00145</name>
</gene>
<comment type="cofactor">
    <cofactor evidence="1">
        <name>Mg(2+)</name>
        <dbReference type="ChEBI" id="CHEBI:18420"/>
    </cofactor>
</comment>
<keyword evidence="2" id="KW-0479">Metal-binding</keyword>
<dbReference type="SUPFAM" id="SSF51621">
    <property type="entry name" value="Phosphoenolpyruvate/pyruvate domain"/>
    <property type="match status" value="1"/>
</dbReference>
<evidence type="ECO:0000256" key="2">
    <source>
        <dbReference type="ARBA" id="ARBA00022723"/>
    </source>
</evidence>
<sequence length="433" mass="45802">MEEDRSDIRRTEPDLDLDVLTAGLNARLADADARLALAYPGSSGARQPVHTVYVPADRVRPGLGAEWGRDAAASLAEYAPTAAHLAAATGTDEAAVSEILPRLRDKLASEPVEDLRADLEDGYGDRGDEVEDADVVSAARALSADLAAGQAPPHFGIRMKGMEAAGRARGARSLALFLRTLLEENGALPGNLVLTLPKITSVEQVEAMVWLTDELEKRLGLDAGRLRFELQIETPQSILLPDGTAAVARMIHAGQGRVSALHYGTYDYSAACGVTAAYQSMAHPVADHAKAVMQVAAAGTGVWLSDGSTNMLPVGAPEEVHSAWRLHASLVRRSLERGFYQGWDLHPHQLVTRYLATYAFYREAFAPAAARLRAYLGAVAGGVLDEPATAQALASALVSGVRCGALDEAEVAEATGAETATLVGLATRRVGQE</sequence>
<dbReference type="PANTHER" id="PTHR32308">
    <property type="entry name" value="LYASE BETA SUBUNIT, PUTATIVE (AFU_ORTHOLOGUE AFUA_4G13030)-RELATED"/>
    <property type="match status" value="1"/>
</dbReference>
<keyword evidence="3" id="KW-0460">Magnesium</keyword>
<dbReference type="Proteomes" id="UP001356095">
    <property type="component" value="Unassembled WGS sequence"/>
</dbReference>
<evidence type="ECO:0000256" key="1">
    <source>
        <dbReference type="ARBA" id="ARBA00001946"/>
    </source>
</evidence>
<reference evidence="4 5" key="1">
    <citation type="submission" date="2023-08" db="EMBL/GenBank/DDBJ databases">
        <authorList>
            <person name="Girao M."/>
            <person name="Carvalho M.F."/>
        </authorList>
    </citation>
    <scope>NUCLEOTIDE SEQUENCE [LARGE SCALE GENOMIC DNA]</scope>
    <source>
        <strain evidence="4 5">CT-R113</strain>
    </source>
</reference>
<dbReference type="PANTHER" id="PTHR32308:SF10">
    <property type="entry name" value="CITRATE LYASE SUBUNIT BETA"/>
    <property type="match status" value="1"/>
</dbReference>
<dbReference type="EMBL" id="JAUZMY010000001">
    <property type="protein sequence ID" value="MEE2035630.1"/>
    <property type="molecule type" value="Genomic_DNA"/>
</dbReference>
<organism evidence="4 5">
    <name type="scientific">Nocardiopsis codii</name>
    <dbReference type="NCBI Taxonomy" id="3065942"/>
    <lineage>
        <taxon>Bacteria</taxon>
        <taxon>Bacillati</taxon>
        <taxon>Actinomycetota</taxon>
        <taxon>Actinomycetes</taxon>
        <taxon>Streptosporangiales</taxon>
        <taxon>Nocardiopsidaceae</taxon>
        <taxon>Nocardiopsis</taxon>
    </lineage>
</organism>
<proteinExistence type="predicted"/>
<dbReference type="InterPro" id="IPR040442">
    <property type="entry name" value="Pyrv_kinase-like_dom_sf"/>
</dbReference>
<evidence type="ECO:0000313" key="5">
    <source>
        <dbReference type="Proteomes" id="UP001356095"/>
    </source>
</evidence>
<evidence type="ECO:0000313" key="4">
    <source>
        <dbReference type="EMBL" id="MEE2035630.1"/>
    </source>
</evidence>
<accession>A0ABU7K046</accession>
<protein>
    <submittedName>
        <fullName evidence="4">Aldolase</fullName>
    </submittedName>
</protein>
<comment type="caution">
    <text evidence="4">The sequence shown here is derived from an EMBL/GenBank/DDBJ whole genome shotgun (WGS) entry which is preliminary data.</text>
</comment>